<feature type="signal peptide" evidence="1">
    <location>
        <begin position="1"/>
        <end position="17"/>
    </location>
</feature>
<dbReference type="Gene3D" id="3.90.1340.10">
    <property type="entry name" value="Phage tail collar domain"/>
    <property type="match status" value="1"/>
</dbReference>
<name>A0A934RNI0_9BACT</name>
<comment type="caution">
    <text evidence="3">The sequence shown here is derived from an EMBL/GenBank/DDBJ whole genome shotgun (WGS) entry which is preliminary data.</text>
</comment>
<evidence type="ECO:0000256" key="1">
    <source>
        <dbReference type="SAM" id="SignalP"/>
    </source>
</evidence>
<dbReference type="AlphaFoldDB" id="A0A934RNI0"/>
<evidence type="ECO:0000313" key="4">
    <source>
        <dbReference type="Proteomes" id="UP000604083"/>
    </source>
</evidence>
<proteinExistence type="predicted"/>
<gene>
    <name evidence="3" type="ORF">JIN78_13385</name>
</gene>
<keyword evidence="4" id="KW-1185">Reference proteome</keyword>
<evidence type="ECO:0000259" key="2">
    <source>
        <dbReference type="Pfam" id="PF07484"/>
    </source>
</evidence>
<dbReference type="RefSeq" id="WP_200392493.1">
    <property type="nucleotide sequence ID" value="NZ_JAENIO010000039.1"/>
</dbReference>
<keyword evidence="1" id="KW-0732">Signal</keyword>
<accession>A0A934RNI0</accession>
<reference evidence="3" key="1">
    <citation type="submission" date="2021-01" db="EMBL/GenBank/DDBJ databases">
        <title>Modified the classification status of verrucomicrobia.</title>
        <authorList>
            <person name="Feng X."/>
        </authorList>
    </citation>
    <scope>NUCLEOTIDE SEQUENCE</scope>
    <source>
        <strain evidence="3">KCTC 12986</strain>
    </source>
</reference>
<dbReference type="Proteomes" id="UP000604083">
    <property type="component" value="Unassembled WGS sequence"/>
</dbReference>
<dbReference type="SUPFAM" id="SSF88874">
    <property type="entry name" value="Receptor-binding domain of short tail fibre protein gp12"/>
    <property type="match status" value="1"/>
</dbReference>
<feature type="domain" description="Phage tail collar" evidence="2">
    <location>
        <begin position="220"/>
        <end position="278"/>
    </location>
</feature>
<dbReference type="EMBL" id="JAENIO010000039">
    <property type="protein sequence ID" value="MBK1835057.1"/>
    <property type="molecule type" value="Genomic_DNA"/>
</dbReference>
<organism evidence="3 4">
    <name type="scientific">Roseibacillus ishigakijimensis</name>
    <dbReference type="NCBI Taxonomy" id="454146"/>
    <lineage>
        <taxon>Bacteria</taxon>
        <taxon>Pseudomonadati</taxon>
        <taxon>Verrucomicrobiota</taxon>
        <taxon>Verrucomicrobiia</taxon>
        <taxon>Verrucomicrobiales</taxon>
        <taxon>Verrucomicrobiaceae</taxon>
        <taxon>Roseibacillus</taxon>
    </lineage>
</organism>
<protein>
    <submittedName>
        <fullName evidence="3">Tail fiber protein</fullName>
    </submittedName>
</protein>
<dbReference type="InterPro" id="IPR011083">
    <property type="entry name" value="Phage_tail_collar_dom"/>
</dbReference>
<dbReference type="Pfam" id="PF07484">
    <property type="entry name" value="Collar"/>
    <property type="match status" value="1"/>
</dbReference>
<feature type="chain" id="PRO_5037244477" evidence="1">
    <location>
        <begin position="18"/>
        <end position="386"/>
    </location>
</feature>
<sequence length="386" mass="40464">MKISIILLSLVFCAAKASPQLLPFQGHLTDASGSAIADGAKVVQFKIYDAPVSGTPVWAGEIHKLSVNGGLVNTILGTKTSLSDVDFAESLYLELTVDADDSETITAADPPLLPRQVLLPAVFASEAGEARELDGYDWASVFTTGDPSTGKLKPEIVAANTIPANAIVANNSIQSSQIASNAINTAELRNGAVTGAKIADGTIEMQDLAAELVRQLLPPGTIQAYAGTTPPDGWLMCDGSIVTQAEFPHLWQAIGSFHGAGSPDDGDFHLPDYRGRFLRGTDDPDGPEGAEYVAAGNDPDVSDSERPAMNLGGNQGNRIGSVQDDEFESHEHELANANASGLGQGALARSNVSVSAPGAINTSRCYRVGGSETRPKNVYVNFIIKY</sequence>
<dbReference type="InterPro" id="IPR037053">
    <property type="entry name" value="Phage_tail_collar_dom_sf"/>
</dbReference>
<evidence type="ECO:0000313" key="3">
    <source>
        <dbReference type="EMBL" id="MBK1835057.1"/>
    </source>
</evidence>